<evidence type="ECO:0000313" key="1">
    <source>
        <dbReference type="EMBL" id="TWU38682.1"/>
    </source>
</evidence>
<reference evidence="1 2" key="1">
    <citation type="submission" date="2019-02" db="EMBL/GenBank/DDBJ databases">
        <title>Deep-cultivation of Planctomycetes and their phenomic and genomic characterization uncovers novel biology.</title>
        <authorList>
            <person name="Wiegand S."/>
            <person name="Jogler M."/>
            <person name="Boedeker C."/>
            <person name="Pinto D."/>
            <person name="Vollmers J."/>
            <person name="Rivas-Marin E."/>
            <person name="Kohn T."/>
            <person name="Peeters S.H."/>
            <person name="Heuer A."/>
            <person name="Rast P."/>
            <person name="Oberbeckmann S."/>
            <person name="Bunk B."/>
            <person name="Jeske O."/>
            <person name="Meyerdierks A."/>
            <person name="Storesund J.E."/>
            <person name="Kallscheuer N."/>
            <person name="Luecker S."/>
            <person name="Lage O.M."/>
            <person name="Pohl T."/>
            <person name="Merkel B.J."/>
            <person name="Hornburger P."/>
            <person name="Mueller R.-W."/>
            <person name="Bruemmer F."/>
            <person name="Labrenz M."/>
            <person name="Spormann A.M."/>
            <person name="Op Den Camp H."/>
            <person name="Overmann J."/>
            <person name="Amann R."/>
            <person name="Jetten M.S.M."/>
            <person name="Mascher T."/>
            <person name="Medema M.H."/>
            <person name="Devos D.P."/>
            <person name="Kaster A.-K."/>
            <person name="Ovreas L."/>
            <person name="Rohde M."/>
            <person name="Galperin M.Y."/>
            <person name="Jogler C."/>
        </authorList>
    </citation>
    <scope>NUCLEOTIDE SEQUENCE [LARGE SCALE GENOMIC DNA]</scope>
    <source>
        <strain evidence="1 2">Q31b</strain>
    </source>
</reference>
<organism evidence="1 2">
    <name type="scientific">Novipirellula aureliae</name>
    <dbReference type="NCBI Taxonomy" id="2527966"/>
    <lineage>
        <taxon>Bacteria</taxon>
        <taxon>Pseudomonadati</taxon>
        <taxon>Planctomycetota</taxon>
        <taxon>Planctomycetia</taxon>
        <taxon>Pirellulales</taxon>
        <taxon>Pirellulaceae</taxon>
        <taxon>Novipirellula</taxon>
    </lineage>
</organism>
<dbReference type="Proteomes" id="UP000315471">
    <property type="component" value="Unassembled WGS sequence"/>
</dbReference>
<keyword evidence="2" id="KW-1185">Reference proteome</keyword>
<comment type="caution">
    <text evidence="1">The sequence shown here is derived from an EMBL/GenBank/DDBJ whole genome shotgun (WGS) entry which is preliminary data.</text>
</comment>
<dbReference type="EMBL" id="SJPY01000006">
    <property type="protein sequence ID" value="TWU38682.1"/>
    <property type="molecule type" value="Genomic_DNA"/>
</dbReference>
<name>A0A5C6DPZ1_9BACT</name>
<dbReference type="AlphaFoldDB" id="A0A5C6DPZ1"/>
<gene>
    <name evidence="1" type="ORF">Q31b_37600</name>
</gene>
<protein>
    <submittedName>
        <fullName evidence="1">Uncharacterized protein</fullName>
    </submittedName>
</protein>
<sequence>MIKNIITPGSNTGELAILREARKRNVTTGGWVKKIRHQSLGVHTRDYTGQSKCDLDNLRVADLTVLITTDDLRPDGWNRKERIWKRRQCRNVVCVFIDGEQTSIVRDCLRFGVEVLNFVSLQHNQDCPEASRKLARFLSGFLEDASPIVERKAPSIWDDAARFKPLRKRKLLPGPVANFSRTNDRRFLPGVAQLARDEIFQLVVGLPIDQSLKRQIIDDATCKIEAEIDKLATVGRQRNWFENTWQKCAVEAARAHVKSLPKGSRADLSVLGGQLLWKTPKPDKHDAIKFRQMCEIAADTRLRQDRFLRTLVLLYLGGLGRSKVASGIVDGLLVEREGKTILKRKSKSSNLKYSPKEVNERFQTVGKSDALIEAGEANRYDRLQDPFLKIAETSREGLEAELFYMADEFRRRQELWNPKWLAAFCHWLCFLCGDDETLWRSWVGPPISPK</sequence>
<proteinExistence type="predicted"/>
<evidence type="ECO:0000313" key="2">
    <source>
        <dbReference type="Proteomes" id="UP000315471"/>
    </source>
</evidence>
<accession>A0A5C6DPZ1</accession>